<dbReference type="AlphaFoldDB" id="A0A0A8XXT4"/>
<organism evidence="1">
    <name type="scientific">Arundo donax</name>
    <name type="common">Giant reed</name>
    <name type="synonym">Donax arundinaceus</name>
    <dbReference type="NCBI Taxonomy" id="35708"/>
    <lineage>
        <taxon>Eukaryota</taxon>
        <taxon>Viridiplantae</taxon>
        <taxon>Streptophyta</taxon>
        <taxon>Embryophyta</taxon>
        <taxon>Tracheophyta</taxon>
        <taxon>Spermatophyta</taxon>
        <taxon>Magnoliopsida</taxon>
        <taxon>Liliopsida</taxon>
        <taxon>Poales</taxon>
        <taxon>Poaceae</taxon>
        <taxon>PACMAD clade</taxon>
        <taxon>Arundinoideae</taxon>
        <taxon>Arundineae</taxon>
        <taxon>Arundo</taxon>
    </lineage>
</organism>
<proteinExistence type="predicted"/>
<name>A0A0A8XXT4_ARUDO</name>
<protein>
    <submittedName>
        <fullName evidence="1">Uncharacterized protein</fullName>
    </submittedName>
</protein>
<evidence type="ECO:0000313" key="1">
    <source>
        <dbReference type="EMBL" id="JAD18819.1"/>
    </source>
</evidence>
<sequence length="60" mass="6963">MLGKNYLSPLVLHEKFHPIHTHAKVYENSSIFSKEIKLARSKQRTKLETSLEMVVLLSKL</sequence>
<reference evidence="1" key="2">
    <citation type="journal article" date="2015" name="Data Brief">
        <title>Shoot transcriptome of the giant reed, Arundo donax.</title>
        <authorList>
            <person name="Barrero R.A."/>
            <person name="Guerrero F.D."/>
            <person name="Moolhuijzen P."/>
            <person name="Goolsby J.A."/>
            <person name="Tidwell J."/>
            <person name="Bellgard S.E."/>
            <person name="Bellgard M.I."/>
        </authorList>
    </citation>
    <scope>NUCLEOTIDE SEQUENCE</scope>
    <source>
        <tissue evidence="1">Shoot tissue taken approximately 20 cm above the soil surface</tissue>
    </source>
</reference>
<dbReference type="EMBL" id="GBRH01279076">
    <property type="protein sequence ID" value="JAD18819.1"/>
    <property type="molecule type" value="Transcribed_RNA"/>
</dbReference>
<reference evidence="1" key="1">
    <citation type="submission" date="2014-09" db="EMBL/GenBank/DDBJ databases">
        <authorList>
            <person name="Magalhaes I.L.F."/>
            <person name="Oliveira U."/>
            <person name="Santos F.R."/>
            <person name="Vidigal T.H.D.A."/>
            <person name="Brescovit A.D."/>
            <person name="Santos A.J."/>
        </authorList>
    </citation>
    <scope>NUCLEOTIDE SEQUENCE</scope>
    <source>
        <tissue evidence="1">Shoot tissue taken approximately 20 cm above the soil surface</tissue>
    </source>
</reference>
<accession>A0A0A8XXT4</accession>